<evidence type="ECO:0000313" key="2">
    <source>
        <dbReference type="Proteomes" id="UP000176339"/>
    </source>
</evidence>
<name>A0A1F5NZJ7_9BACT</name>
<evidence type="ECO:0008006" key="3">
    <source>
        <dbReference type="Google" id="ProtNLM"/>
    </source>
</evidence>
<accession>A0A1F5NZJ7</accession>
<reference evidence="1 2" key="1">
    <citation type="journal article" date="2016" name="Nat. Commun.">
        <title>Thousands of microbial genomes shed light on interconnected biogeochemical processes in an aquifer system.</title>
        <authorList>
            <person name="Anantharaman K."/>
            <person name="Brown C.T."/>
            <person name="Hug L.A."/>
            <person name="Sharon I."/>
            <person name="Castelle C.J."/>
            <person name="Probst A.J."/>
            <person name="Thomas B.C."/>
            <person name="Singh A."/>
            <person name="Wilkins M.J."/>
            <person name="Karaoz U."/>
            <person name="Brodie E.L."/>
            <person name="Williams K.H."/>
            <person name="Hubbard S.S."/>
            <person name="Banfield J.F."/>
        </authorList>
    </citation>
    <scope>NUCLEOTIDE SEQUENCE [LARGE SCALE GENOMIC DNA]</scope>
</reference>
<dbReference type="Proteomes" id="UP000176339">
    <property type="component" value="Unassembled WGS sequence"/>
</dbReference>
<dbReference type="EMBL" id="MFEN01000054">
    <property type="protein sequence ID" value="OGE83052.1"/>
    <property type="molecule type" value="Genomic_DNA"/>
</dbReference>
<gene>
    <name evidence="1" type="ORF">A2846_01840</name>
</gene>
<protein>
    <recommendedName>
        <fullName evidence="3">Antitoxin</fullName>
    </recommendedName>
</protein>
<evidence type="ECO:0000313" key="1">
    <source>
        <dbReference type="EMBL" id="OGE83052.1"/>
    </source>
</evidence>
<sequence length="99" mass="11151">MDIKNLVRILKFGGRFMITNEEGDPQAVLMSYSEFEDLMSEKVAGDLIAKLNNVEKVNAEITRAQIQDLREEVMREDFVGNGASDLTVEPIESSIEELD</sequence>
<organism evidence="1 2">
    <name type="scientific">Candidatus Doudnabacteria bacterium RIFCSPHIGHO2_01_FULL_49_9</name>
    <dbReference type="NCBI Taxonomy" id="1817827"/>
    <lineage>
        <taxon>Bacteria</taxon>
        <taxon>Candidatus Doudnaibacteriota</taxon>
    </lineage>
</organism>
<proteinExistence type="predicted"/>
<comment type="caution">
    <text evidence="1">The sequence shown here is derived from an EMBL/GenBank/DDBJ whole genome shotgun (WGS) entry which is preliminary data.</text>
</comment>
<dbReference type="AlphaFoldDB" id="A0A1F5NZJ7"/>